<dbReference type="Pfam" id="PF16234">
    <property type="entry name" value="DUF4892"/>
    <property type="match status" value="1"/>
</dbReference>
<reference evidence="3" key="1">
    <citation type="submission" date="2016-10" db="EMBL/GenBank/DDBJ databases">
        <authorList>
            <person name="Varghese N."/>
            <person name="Submissions S."/>
        </authorList>
    </citation>
    <scope>NUCLEOTIDE SEQUENCE [LARGE SCALE GENOMIC DNA]</scope>
    <source>
        <strain evidence="3">NRRL B-51270</strain>
    </source>
</reference>
<keyword evidence="1" id="KW-0732">Signal</keyword>
<feature type="chain" id="PRO_5009256788" description="DUF4892 domain-containing protein" evidence="1">
    <location>
        <begin position="26"/>
        <end position="276"/>
    </location>
</feature>
<dbReference type="EMBL" id="LT629736">
    <property type="protein sequence ID" value="SDS12870.1"/>
    <property type="molecule type" value="Genomic_DNA"/>
</dbReference>
<dbReference type="OrthoDB" id="5741786at2"/>
<protein>
    <recommendedName>
        <fullName evidence="4">DUF4892 domain-containing protein</fullName>
    </recommendedName>
</protein>
<evidence type="ECO:0000313" key="3">
    <source>
        <dbReference type="Proteomes" id="UP000243207"/>
    </source>
</evidence>
<dbReference type="Proteomes" id="UP000243207">
    <property type="component" value="Chromosome I"/>
</dbReference>
<accession>A0A1H1PP21</accession>
<dbReference type="RefSeq" id="WP_093392079.1">
    <property type="nucleotide sequence ID" value="NZ_LT629736.1"/>
</dbReference>
<feature type="signal peptide" evidence="1">
    <location>
        <begin position="1"/>
        <end position="25"/>
    </location>
</feature>
<organism evidence="2 3">
    <name type="scientific">Halopseudomonas xinjiangensis</name>
    <dbReference type="NCBI Taxonomy" id="487184"/>
    <lineage>
        <taxon>Bacteria</taxon>
        <taxon>Pseudomonadati</taxon>
        <taxon>Pseudomonadota</taxon>
        <taxon>Gammaproteobacteria</taxon>
        <taxon>Pseudomonadales</taxon>
        <taxon>Pseudomonadaceae</taxon>
        <taxon>Halopseudomonas</taxon>
    </lineage>
</organism>
<evidence type="ECO:0000256" key="1">
    <source>
        <dbReference type="SAM" id="SignalP"/>
    </source>
</evidence>
<dbReference type="AlphaFoldDB" id="A0A1H1PP21"/>
<dbReference type="InterPro" id="IPR032608">
    <property type="entry name" value="DUF4892"/>
</dbReference>
<keyword evidence="3" id="KW-1185">Reference proteome</keyword>
<sequence length="276" mass="31105">MPSQSRVARLIISLGVLLATVPALAAEESATLVIEPFPRAELVERRQLDNADHGVVLGNIRRINNQLRAEQEVRAVGDLLRMTWRIPEGHSASEAFLHAKQQLLDQPHTMLYFCEARECGSSSLWANQVFGFSRLYGPEENQAYVAIRLDSEPQRFVSLYSITRGNRKVYLHMDQFTPEDPVQTPLYPTPSTLIKVLRTDGELQLPELDVSDGDRADTRTWLELLNRMLRSDTRLRVALHGEDAGAVAQTLRDLGLRGDRVEIGNTEEAGLRVERL</sequence>
<gene>
    <name evidence="2" type="ORF">SAMN05216421_0957</name>
</gene>
<name>A0A1H1PP21_9GAMM</name>
<evidence type="ECO:0000313" key="2">
    <source>
        <dbReference type="EMBL" id="SDS12870.1"/>
    </source>
</evidence>
<evidence type="ECO:0008006" key="4">
    <source>
        <dbReference type="Google" id="ProtNLM"/>
    </source>
</evidence>
<dbReference type="STRING" id="487184.SAMN05216421_0957"/>
<proteinExistence type="predicted"/>